<evidence type="ECO:0000313" key="9">
    <source>
        <dbReference type="Proteomes" id="UP001314170"/>
    </source>
</evidence>
<dbReference type="Pfam" id="PF00011">
    <property type="entry name" value="HSP20"/>
    <property type="match status" value="1"/>
</dbReference>
<dbReference type="SUPFAM" id="SSF49764">
    <property type="entry name" value="HSP20-like chaperones"/>
    <property type="match status" value="1"/>
</dbReference>
<evidence type="ECO:0000256" key="4">
    <source>
        <dbReference type="PROSITE-ProRule" id="PRU00285"/>
    </source>
</evidence>
<dbReference type="Proteomes" id="UP001314170">
    <property type="component" value="Unassembled WGS sequence"/>
</dbReference>
<protein>
    <recommendedName>
        <fullName evidence="7">SHSP domain-containing protein</fullName>
    </recommendedName>
</protein>
<feature type="region of interest" description="Disordered" evidence="6">
    <location>
        <begin position="320"/>
        <end position="345"/>
    </location>
</feature>
<dbReference type="EMBL" id="CAWUPB010000913">
    <property type="protein sequence ID" value="CAK7329243.1"/>
    <property type="molecule type" value="Genomic_DNA"/>
</dbReference>
<dbReference type="CDD" id="cd06464">
    <property type="entry name" value="ACD_sHsps-like"/>
    <property type="match status" value="1"/>
</dbReference>
<evidence type="ECO:0000256" key="6">
    <source>
        <dbReference type="SAM" id="MobiDB-lite"/>
    </source>
</evidence>
<feature type="compositionally biased region" description="Basic and acidic residues" evidence="6">
    <location>
        <begin position="179"/>
        <end position="202"/>
    </location>
</feature>
<feature type="domain" description="SHSP" evidence="7">
    <location>
        <begin position="13"/>
        <end position="121"/>
    </location>
</feature>
<evidence type="ECO:0000313" key="8">
    <source>
        <dbReference type="EMBL" id="CAK7329243.1"/>
    </source>
</evidence>
<dbReference type="Gene3D" id="2.60.40.790">
    <property type="match status" value="1"/>
</dbReference>
<dbReference type="AlphaFoldDB" id="A0AAV1R736"/>
<evidence type="ECO:0000256" key="2">
    <source>
        <dbReference type="ARBA" id="ARBA00022475"/>
    </source>
</evidence>
<dbReference type="PROSITE" id="PS01031">
    <property type="entry name" value="SHSP"/>
    <property type="match status" value="1"/>
</dbReference>
<evidence type="ECO:0000259" key="7">
    <source>
        <dbReference type="PROSITE" id="PS01031"/>
    </source>
</evidence>
<dbReference type="GO" id="GO:0034605">
    <property type="term" value="P:cellular response to heat"/>
    <property type="evidence" value="ECO:0007669"/>
    <property type="project" value="TreeGrafter"/>
</dbReference>
<dbReference type="PANTHER" id="PTHR43670">
    <property type="entry name" value="HEAT SHOCK PROTEIN 26"/>
    <property type="match status" value="1"/>
</dbReference>
<organism evidence="8 9">
    <name type="scientific">Dovyalis caffra</name>
    <dbReference type="NCBI Taxonomy" id="77055"/>
    <lineage>
        <taxon>Eukaryota</taxon>
        <taxon>Viridiplantae</taxon>
        <taxon>Streptophyta</taxon>
        <taxon>Embryophyta</taxon>
        <taxon>Tracheophyta</taxon>
        <taxon>Spermatophyta</taxon>
        <taxon>Magnoliopsida</taxon>
        <taxon>eudicotyledons</taxon>
        <taxon>Gunneridae</taxon>
        <taxon>Pentapetalae</taxon>
        <taxon>rosids</taxon>
        <taxon>fabids</taxon>
        <taxon>Malpighiales</taxon>
        <taxon>Salicaceae</taxon>
        <taxon>Flacourtieae</taxon>
        <taxon>Dovyalis</taxon>
    </lineage>
</organism>
<keyword evidence="2" id="KW-1003">Cell membrane</keyword>
<name>A0AAV1R736_9ROSI</name>
<comment type="subcellular location">
    <subcellularLocation>
        <location evidence="1">Cell membrane</location>
        <topology evidence="1">Single-pass membrane protein</topology>
    </subcellularLocation>
</comment>
<evidence type="ECO:0000256" key="5">
    <source>
        <dbReference type="RuleBase" id="RU003616"/>
    </source>
</evidence>
<dbReference type="GO" id="GO:0005886">
    <property type="term" value="C:plasma membrane"/>
    <property type="evidence" value="ECO:0007669"/>
    <property type="project" value="UniProtKB-SubCell"/>
</dbReference>
<dbReference type="InterPro" id="IPR008978">
    <property type="entry name" value="HSP20-like_chaperone"/>
</dbReference>
<keyword evidence="3" id="KW-0611">Plant defense</keyword>
<keyword evidence="2" id="KW-0472">Membrane</keyword>
<evidence type="ECO:0000256" key="1">
    <source>
        <dbReference type="ARBA" id="ARBA00004162"/>
    </source>
</evidence>
<evidence type="ECO:0000256" key="3">
    <source>
        <dbReference type="ARBA" id="ARBA00022821"/>
    </source>
</evidence>
<dbReference type="GO" id="GO:0006952">
    <property type="term" value="P:defense response"/>
    <property type="evidence" value="ECO:0007669"/>
    <property type="project" value="UniProtKB-KW"/>
</dbReference>
<proteinExistence type="inferred from homology"/>
<dbReference type="PANTHER" id="PTHR43670:SF73">
    <property type="entry name" value="INACTIVE PROTEIN RESTRICTED TEV MOVEMENT 2-LIKE"/>
    <property type="match status" value="1"/>
</dbReference>
<dbReference type="InterPro" id="IPR002068">
    <property type="entry name" value="A-crystallin/Hsp20_dom"/>
</dbReference>
<accession>A0AAV1R736</accession>
<gene>
    <name evidence="8" type="ORF">DCAF_LOCUS6992</name>
</gene>
<sequence>MESKPRNNAPAGHEYEVFEPSMEWAQEPGADTLRVYLPGFKREQLKVQVTSSRVLRISGERPLNENKWSSFRKEIPISLNYDLNEITARYDKGILSVKHPKLIVPDAAEPREQELPPVEASKPDQKPPQEKVQPSSESAPKPEKQPQETLEPVVGMEKGRGSKIEGVANANDNASPKTPRKEEQSPRYEWKERSSDNGKAEAKGIATTSESAEPENLDDSTLYCTKMDKDKAATGLLSGTEKLRMVNYKKAFEGFATDMKKPRKLRLHYQRFSNFMDWKDCEGQMVQYMEQGGTLRNFPLSGPEKTHEVTNSLHIQSIYTPGPLQFPEPKEPLQANPKKLQREKE</sequence>
<comment type="caution">
    <text evidence="8">The sequence shown here is derived from an EMBL/GenBank/DDBJ whole genome shotgun (WGS) entry which is preliminary data.</text>
</comment>
<comment type="similarity">
    <text evidence="4 5">Belongs to the small heat shock protein (HSP20) family.</text>
</comment>
<feature type="region of interest" description="Disordered" evidence="6">
    <location>
        <begin position="105"/>
        <end position="217"/>
    </location>
</feature>
<reference evidence="8 9" key="1">
    <citation type="submission" date="2024-01" db="EMBL/GenBank/DDBJ databases">
        <authorList>
            <person name="Waweru B."/>
        </authorList>
    </citation>
    <scope>NUCLEOTIDE SEQUENCE [LARGE SCALE GENOMIC DNA]</scope>
</reference>
<keyword evidence="9" id="KW-1185">Reference proteome</keyword>